<evidence type="ECO:0000313" key="3">
    <source>
        <dbReference type="Proteomes" id="UP000834106"/>
    </source>
</evidence>
<name>A0AAD1ZNP9_9LAMI</name>
<keyword evidence="3" id="KW-1185">Reference proteome</keyword>
<sequence length="195" mass="21250">MEGQDAPARKVMVIVDPTRESAVALQYALSHAVLEKDTLILFHVENSNVWKNPFGSFFRKHTTQSAGSGGTASSSSLEASGGIMEFLEAMKHACEIAHPKLKILVRKADMVDGKDKASIILAQTIAQKIDLLVIGQRRSLSNAILGHKRGSLRGLDTAEYLIENSKCTSVAVQKKGQNAGYLLNTKTQKNFWLLA</sequence>
<dbReference type="Gene3D" id="3.40.50.620">
    <property type="entry name" value="HUPs"/>
    <property type="match status" value="1"/>
</dbReference>
<accession>A0AAD1ZNP9</accession>
<feature type="domain" description="UspA" evidence="1">
    <location>
        <begin position="9"/>
        <end position="171"/>
    </location>
</feature>
<evidence type="ECO:0000259" key="1">
    <source>
        <dbReference type="Pfam" id="PF00582"/>
    </source>
</evidence>
<dbReference type="SUPFAM" id="SSF52402">
    <property type="entry name" value="Adenine nucleotide alpha hydrolases-like"/>
    <property type="match status" value="1"/>
</dbReference>
<reference evidence="2" key="1">
    <citation type="submission" date="2023-05" db="EMBL/GenBank/DDBJ databases">
        <authorList>
            <person name="Huff M."/>
        </authorList>
    </citation>
    <scope>NUCLEOTIDE SEQUENCE</scope>
</reference>
<dbReference type="AlphaFoldDB" id="A0AAD1ZNP9"/>
<dbReference type="CDD" id="cd00293">
    <property type="entry name" value="USP-like"/>
    <property type="match status" value="1"/>
</dbReference>
<dbReference type="Pfam" id="PF00582">
    <property type="entry name" value="Usp"/>
    <property type="match status" value="1"/>
</dbReference>
<dbReference type="PANTHER" id="PTHR47867">
    <property type="entry name" value="ADENINE NUCLEOTIDE ALPHA HYDROLASES-LIKE SUPERFAMILY PROTEIN"/>
    <property type="match status" value="1"/>
</dbReference>
<proteinExistence type="predicted"/>
<dbReference type="PANTHER" id="PTHR47867:SF1">
    <property type="entry name" value="ADENINE NUCLEOTIDE ALPHA HYDROLASES-LIKE SUPERFAMILY PROTEIN"/>
    <property type="match status" value="1"/>
</dbReference>
<dbReference type="InterPro" id="IPR006016">
    <property type="entry name" value="UspA"/>
</dbReference>
<dbReference type="EMBL" id="OU503046">
    <property type="protein sequence ID" value="CAI9771216.1"/>
    <property type="molecule type" value="Genomic_DNA"/>
</dbReference>
<dbReference type="InterPro" id="IPR014729">
    <property type="entry name" value="Rossmann-like_a/b/a_fold"/>
</dbReference>
<dbReference type="Proteomes" id="UP000834106">
    <property type="component" value="Chromosome 11"/>
</dbReference>
<gene>
    <name evidence="2" type="ORF">FPE_LOCUS18646</name>
</gene>
<evidence type="ECO:0000313" key="2">
    <source>
        <dbReference type="EMBL" id="CAI9771216.1"/>
    </source>
</evidence>
<organism evidence="2 3">
    <name type="scientific">Fraxinus pennsylvanica</name>
    <dbReference type="NCBI Taxonomy" id="56036"/>
    <lineage>
        <taxon>Eukaryota</taxon>
        <taxon>Viridiplantae</taxon>
        <taxon>Streptophyta</taxon>
        <taxon>Embryophyta</taxon>
        <taxon>Tracheophyta</taxon>
        <taxon>Spermatophyta</taxon>
        <taxon>Magnoliopsida</taxon>
        <taxon>eudicotyledons</taxon>
        <taxon>Gunneridae</taxon>
        <taxon>Pentapetalae</taxon>
        <taxon>asterids</taxon>
        <taxon>lamiids</taxon>
        <taxon>Lamiales</taxon>
        <taxon>Oleaceae</taxon>
        <taxon>Oleeae</taxon>
        <taxon>Fraxinus</taxon>
    </lineage>
</organism>
<protein>
    <recommendedName>
        <fullName evidence="1">UspA domain-containing protein</fullName>
    </recommendedName>
</protein>